<evidence type="ECO:0000313" key="1">
    <source>
        <dbReference type="EMBL" id="KAF7234710.1"/>
    </source>
</evidence>
<organism evidence="1 2">
    <name type="scientific">Paragonimus skrjabini miyazakii</name>
    <dbReference type="NCBI Taxonomy" id="59628"/>
    <lineage>
        <taxon>Eukaryota</taxon>
        <taxon>Metazoa</taxon>
        <taxon>Spiralia</taxon>
        <taxon>Lophotrochozoa</taxon>
        <taxon>Platyhelminthes</taxon>
        <taxon>Trematoda</taxon>
        <taxon>Digenea</taxon>
        <taxon>Plagiorchiida</taxon>
        <taxon>Troglotremata</taxon>
        <taxon>Troglotrematidae</taxon>
        <taxon>Paragonimus</taxon>
    </lineage>
</organism>
<name>A0A8S9YL78_9TREM</name>
<comment type="caution">
    <text evidence="1">The sequence shown here is derived from an EMBL/GenBank/DDBJ whole genome shotgun (WGS) entry which is preliminary data.</text>
</comment>
<dbReference type="Proteomes" id="UP000822476">
    <property type="component" value="Unassembled WGS sequence"/>
</dbReference>
<evidence type="ECO:0000313" key="2">
    <source>
        <dbReference type="Proteomes" id="UP000822476"/>
    </source>
</evidence>
<proteinExistence type="predicted"/>
<keyword evidence="2" id="KW-1185">Reference proteome</keyword>
<reference evidence="1" key="1">
    <citation type="submission" date="2019-07" db="EMBL/GenBank/DDBJ databases">
        <title>Annotation for the trematode Paragonimus miyazaki's.</title>
        <authorList>
            <person name="Choi Y.-J."/>
        </authorList>
    </citation>
    <scope>NUCLEOTIDE SEQUENCE</scope>
    <source>
        <strain evidence="1">Japan</strain>
    </source>
</reference>
<dbReference type="AlphaFoldDB" id="A0A8S9YL78"/>
<evidence type="ECO:0008006" key="3">
    <source>
        <dbReference type="Google" id="ProtNLM"/>
    </source>
</evidence>
<gene>
    <name evidence="1" type="ORF">EG68_11285</name>
</gene>
<protein>
    <recommendedName>
        <fullName evidence="3">Reverse transcriptase domain-containing protein</fullName>
    </recommendedName>
</protein>
<dbReference type="EMBL" id="JTDE01008857">
    <property type="protein sequence ID" value="KAF7234710.1"/>
    <property type="molecule type" value="Genomic_DNA"/>
</dbReference>
<sequence>MDYLAFTGDAILFAEDKVNLQGRLANLVSQLEHIGLSINSTNSSCVNTVAEGRRKITMLDHRPVATSSVSSLSATDNLKFLVVPFNWKGKLPTAVLKNLDRMLREILVVPL</sequence>
<accession>A0A8S9YL78</accession>